<evidence type="ECO:0000313" key="2">
    <source>
        <dbReference type="EMBL" id="KWZ77182.1"/>
    </source>
</evidence>
<dbReference type="Proteomes" id="UP000032024">
    <property type="component" value="Chromosome"/>
</dbReference>
<keyword evidence="3" id="KW-1185">Reference proteome</keyword>
<dbReference type="EMBL" id="LRPN01000177">
    <property type="protein sequence ID" value="KWZ77182.1"/>
    <property type="molecule type" value="Genomic_DNA"/>
</dbReference>
<dbReference type="Pfam" id="PF14003">
    <property type="entry name" value="YlbE"/>
    <property type="match status" value="1"/>
</dbReference>
<evidence type="ECO:0008006" key="5">
    <source>
        <dbReference type="Google" id="ProtNLM"/>
    </source>
</evidence>
<reference evidence="3" key="2">
    <citation type="submission" date="2015-01" db="EMBL/GenBank/DDBJ databases">
        <title>Comparative genome analysis of Bacillus coagulans HM-08, Clostridium butyricum HM-68, Bacillus subtilis HM-66 and Bacillus paralicheniformis BL-09.</title>
        <authorList>
            <person name="Zhang H."/>
        </authorList>
    </citation>
    <scope>NUCLEOTIDE SEQUENCE [LARGE SCALE GENOMIC DNA]</scope>
    <source>
        <strain evidence="3">HM-08</strain>
    </source>
</reference>
<gene>
    <name evidence="2" type="ORF">HMPREF3213_03371</name>
    <name evidence="1" type="ORF">SB48_HM08orf04360</name>
</gene>
<sequence>MRNEVMEVIRQSNEWKTFLREQPAWYRKLSRHPEELEQFQIAALHYYQKTIPQRVEKFANGLQMAQMMMHMVQSIYEQG</sequence>
<proteinExistence type="predicted"/>
<name>A0A0C5CA10_HEYCO</name>
<reference evidence="1" key="1">
    <citation type="submission" date="2015-01" db="EMBL/GenBank/DDBJ databases">
        <title>Comparative genome analysis of Bacillus coagulans HM-08, Clostridium butyricum HM-68, Bacillus subtilis HM-66 and Bacillus licheniformis BL-09.</title>
        <authorList>
            <person name="Zhang H."/>
        </authorList>
    </citation>
    <scope>NUCLEOTIDE SEQUENCE [LARGE SCALE GENOMIC DNA]</scope>
    <source>
        <strain evidence="1">HM-08</strain>
    </source>
</reference>
<evidence type="ECO:0000313" key="4">
    <source>
        <dbReference type="Proteomes" id="UP000070376"/>
    </source>
</evidence>
<protein>
    <recommendedName>
        <fullName evidence="5">YlbE-like protein</fullName>
    </recommendedName>
</protein>
<dbReference type="Proteomes" id="UP000070376">
    <property type="component" value="Unassembled WGS sequence"/>
</dbReference>
<accession>A0A0C5CA10</accession>
<dbReference type="RefSeq" id="WP_014095585.1">
    <property type="nucleotide sequence ID" value="NZ_CP010525.1"/>
</dbReference>
<reference evidence="4" key="4">
    <citation type="submission" date="2016-01" db="EMBL/GenBank/DDBJ databases">
        <authorList>
            <person name="Mitreva M."/>
            <person name="Pepin K.H."/>
            <person name="Mihindukulasuriya K.A."/>
            <person name="Fulton R."/>
            <person name="Fronick C."/>
            <person name="O'Laughlin M."/>
            <person name="Miner T."/>
            <person name="Herter B."/>
            <person name="Rosa B.A."/>
            <person name="Cordes M."/>
            <person name="Tomlinson C."/>
            <person name="Wollam A."/>
            <person name="Palsikar V.B."/>
            <person name="Mardis E.R."/>
            <person name="Wilson R.K."/>
        </authorList>
    </citation>
    <scope>NUCLEOTIDE SEQUENCE [LARGE SCALE GENOMIC DNA]</scope>
    <source>
        <strain evidence="4">GED7749B</strain>
    </source>
</reference>
<dbReference type="PATRIC" id="fig|1398.18.peg.2719"/>
<organism evidence="2 4">
    <name type="scientific">Heyndrickxia coagulans</name>
    <name type="common">Weizmannia coagulans</name>
    <dbReference type="NCBI Taxonomy" id="1398"/>
    <lineage>
        <taxon>Bacteria</taxon>
        <taxon>Bacillati</taxon>
        <taxon>Bacillota</taxon>
        <taxon>Bacilli</taxon>
        <taxon>Bacillales</taxon>
        <taxon>Bacillaceae</taxon>
        <taxon>Heyndrickxia</taxon>
    </lineage>
</organism>
<dbReference type="InterPro" id="IPR025613">
    <property type="entry name" value="YlbE"/>
</dbReference>
<dbReference type="AlphaFoldDB" id="A0A0C5CA10"/>
<evidence type="ECO:0000313" key="1">
    <source>
        <dbReference type="EMBL" id="AJO23529.1"/>
    </source>
</evidence>
<reference evidence="2" key="3">
    <citation type="submission" date="2016-01" db="EMBL/GenBank/DDBJ databases">
        <authorList>
            <person name="Oliw E.H."/>
        </authorList>
    </citation>
    <scope>NUCLEOTIDE SEQUENCE [LARGE SCALE GENOMIC DNA]</scope>
    <source>
        <strain evidence="2">GED7749B</strain>
    </source>
</reference>
<evidence type="ECO:0000313" key="3">
    <source>
        <dbReference type="Proteomes" id="UP000032024"/>
    </source>
</evidence>
<dbReference type="STRING" id="1398.AB434_2566"/>
<dbReference type="EMBL" id="CP010525">
    <property type="protein sequence ID" value="AJO23529.1"/>
    <property type="molecule type" value="Genomic_DNA"/>
</dbReference>